<evidence type="ECO:0000259" key="2">
    <source>
        <dbReference type="PROSITE" id="PS50983"/>
    </source>
</evidence>
<sequence>MDYWKINRRIIIAGLLSILCLIGLSGCGVHPAIDTTSDNYTKTVKSADGVTVKIPDYPQRIVTLTSAYDTVLLGLIDTSRIAAISSLVKYEGYSMEWQKAKQVKTQLYSYPFEKIVKLKPDLVLAPEYTSKDVIDALRGMGIPTVVVNSGKTVESTIKNIETMAYLVGEPEKGDYYSRKIRAEIDWLQNQVNNIPDDKRRSVLFVSSMDGYTGTGSFFDDMSHYMGIRNAPSYRGYPPRISFTDERVIDMNPDYLLIPAYQTMDKGLEERFLHTPAFQSMKAMRNNHVMPVRAAYLYTSNQHIGEAMIEIVKIVYPEYIQADSIPKKF</sequence>
<name>A0A6N3FC73_9FIRM</name>
<evidence type="ECO:0000256" key="1">
    <source>
        <dbReference type="ARBA" id="ARBA00008814"/>
    </source>
</evidence>
<reference evidence="3" key="1">
    <citation type="submission" date="2019-11" db="EMBL/GenBank/DDBJ databases">
        <authorList>
            <person name="Feng L."/>
        </authorList>
    </citation>
    <scope>NUCLEOTIDE SEQUENCE</scope>
    <source>
        <strain evidence="3">VrattiLFYP33</strain>
    </source>
</reference>
<dbReference type="PROSITE" id="PS50983">
    <property type="entry name" value="FE_B12_PBP"/>
    <property type="match status" value="1"/>
</dbReference>
<gene>
    <name evidence="3" type="primary">yfmC_2</name>
    <name evidence="3" type="ORF">VRLFYP33_02255</name>
</gene>
<dbReference type="PANTHER" id="PTHR30535">
    <property type="entry name" value="VITAMIN B12-BINDING PROTEIN"/>
    <property type="match status" value="1"/>
</dbReference>
<dbReference type="GO" id="GO:0071281">
    <property type="term" value="P:cellular response to iron ion"/>
    <property type="evidence" value="ECO:0007669"/>
    <property type="project" value="TreeGrafter"/>
</dbReference>
<dbReference type="InterPro" id="IPR002491">
    <property type="entry name" value="ABC_transptr_periplasmic_BD"/>
</dbReference>
<dbReference type="Pfam" id="PF01497">
    <property type="entry name" value="Peripla_BP_2"/>
    <property type="match status" value="1"/>
</dbReference>
<proteinExistence type="inferred from homology"/>
<dbReference type="RefSeq" id="WP_021842476.1">
    <property type="nucleotide sequence ID" value="NZ_CACRUX010000098.1"/>
</dbReference>
<protein>
    <submittedName>
        <fullName evidence="3">Fe(3+)-citrate-binding protein YfmC</fullName>
    </submittedName>
</protein>
<dbReference type="SUPFAM" id="SSF53807">
    <property type="entry name" value="Helical backbone' metal receptor"/>
    <property type="match status" value="1"/>
</dbReference>
<dbReference type="AlphaFoldDB" id="A0A6N3FC73"/>
<feature type="domain" description="Fe/B12 periplasmic-binding" evidence="2">
    <location>
        <begin position="60"/>
        <end position="318"/>
    </location>
</feature>
<dbReference type="InterPro" id="IPR050902">
    <property type="entry name" value="ABC_Transporter_SBP"/>
</dbReference>
<dbReference type="Gene3D" id="3.40.50.1980">
    <property type="entry name" value="Nitrogenase molybdenum iron protein domain"/>
    <property type="match status" value="2"/>
</dbReference>
<dbReference type="EMBL" id="CACRUX010000098">
    <property type="protein sequence ID" value="VYU49625.1"/>
    <property type="molecule type" value="Genomic_DNA"/>
</dbReference>
<comment type="similarity">
    <text evidence="1">Belongs to the bacterial solute-binding protein 8 family.</text>
</comment>
<dbReference type="PANTHER" id="PTHR30535:SF34">
    <property type="entry name" value="MOLYBDATE-BINDING PROTEIN MOLA"/>
    <property type="match status" value="1"/>
</dbReference>
<accession>A0A6N3FC73</accession>
<dbReference type="PROSITE" id="PS51257">
    <property type="entry name" value="PROKAR_LIPOPROTEIN"/>
    <property type="match status" value="1"/>
</dbReference>
<evidence type="ECO:0000313" key="3">
    <source>
        <dbReference type="EMBL" id="VYU49625.1"/>
    </source>
</evidence>
<organism evidence="3">
    <name type="scientific">Veillonella ratti</name>
    <dbReference type="NCBI Taxonomy" id="103892"/>
    <lineage>
        <taxon>Bacteria</taxon>
        <taxon>Bacillati</taxon>
        <taxon>Bacillota</taxon>
        <taxon>Negativicutes</taxon>
        <taxon>Veillonellales</taxon>
        <taxon>Veillonellaceae</taxon>
        <taxon>Veillonella</taxon>
    </lineage>
</organism>